<organism evidence="8 9">
    <name type="scientific">Perkinsus chesapeaki</name>
    <name type="common">Clam parasite</name>
    <name type="synonym">Perkinsus andrewsi</name>
    <dbReference type="NCBI Taxonomy" id="330153"/>
    <lineage>
        <taxon>Eukaryota</taxon>
        <taxon>Sar</taxon>
        <taxon>Alveolata</taxon>
        <taxon>Perkinsozoa</taxon>
        <taxon>Perkinsea</taxon>
        <taxon>Perkinsida</taxon>
        <taxon>Perkinsidae</taxon>
        <taxon>Perkinsus</taxon>
    </lineage>
</organism>
<evidence type="ECO:0000256" key="4">
    <source>
        <dbReference type="ARBA" id="ARBA00023176"/>
    </source>
</evidence>
<comment type="subcellular location">
    <subcellularLocation>
        <location evidence="1 6">Cytoplasmic vesicle membrane</location>
        <topology evidence="1 6">Peripheral membrane protein</topology>
        <orientation evidence="1 6">Cytoplasmic side</orientation>
    </subcellularLocation>
    <subcellularLocation>
        <location evidence="6">Membrane</location>
        <location evidence="6">Coated pit</location>
        <topology evidence="6">Peripheral membrane protein</topology>
        <orientation evidence="6">Cytoplasmic side</orientation>
    </subcellularLocation>
    <text evidence="6">Cytoplasmic face of coated pits and vesicles.</text>
</comment>
<evidence type="ECO:0000256" key="5">
    <source>
        <dbReference type="ARBA" id="ARBA00023329"/>
    </source>
</evidence>
<feature type="compositionally biased region" description="Low complexity" evidence="7">
    <location>
        <begin position="207"/>
        <end position="223"/>
    </location>
</feature>
<proteinExistence type="inferred from homology"/>
<dbReference type="Proteomes" id="UP000591131">
    <property type="component" value="Unassembled WGS sequence"/>
</dbReference>
<feature type="region of interest" description="Disordered" evidence="7">
    <location>
        <begin position="207"/>
        <end position="274"/>
    </location>
</feature>
<sequence>DYAMVTAVSSIRLSPDEFKLLVSGLYDISDLADSGWGDSPHENQATGLGGPDDDKRSETSAHYERPEENLTGAAINSGSGTESVSNSHETTSEEEEPEKKQYRNARAASMLSSEQCMTMVKEEETAKQTTRREAQDALKSFYATRQSRIDENKKANLNEQDKLLKSKESTWAKATANETKKGGRLEAHCDRISGNFALVTIARGSSIESLGSGEGGQQQQQQSRRGKDMDGGNTKQRMKLLMQELRNEELKVASSRRSNASQEEDNIQDATAVN</sequence>
<feature type="region of interest" description="Disordered" evidence="7">
    <location>
        <begin position="31"/>
        <end position="111"/>
    </location>
</feature>
<reference evidence="8 9" key="1">
    <citation type="submission" date="2020-04" db="EMBL/GenBank/DDBJ databases">
        <title>Perkinsus chesapeaki whole genome sequence.</title>
        <authorList>
            <person name="Bogema D.R."/>
        </authorList>
    </citation>
    <scope>NUCLEOTIDE SEQUENCE [LARGE SCALE GENOMIC DNA]</scope>
    <source>
        <strain evidence="8">ATCC PRA-425</strain>
    </source>
</reference>
<comment type="similarity">
    <text evidence="2 6">Belongs to the clathrin light chain family.</text>
</comment>
<feature type="non-terminal residue" evidence="8">
    <location>
        <position position="274"/>
    </location>
</feature>
<evidence type="ECO:0000313" key="9">
    <source>
        <dbReference type="Proteomes" id="UP000591131"/>
    </source>
</evidence>
<keyword evidence="3 6" id="KW-0472">Membrane</keyword>
<protein>
    <recommendedName>
        <fullName evidence="6">Clathrin light chain</fullName>
    </recommendedName>
</protein>
<keyword evidence="5 6" id="KW-0968">Cytoplasmic vesicle</keyword>
<comment type="caution">
    <text evidence="8">The sequence shown here is derived from an EMBL/GenBank/DDBJ whole genome shotgun (WGS) entry which is preliminary data.</text>
</comment>
<keyword evidence="4 6" id="KW-0168">Coated pit</keyword>
<evidence type="ECO:0000256" key="6">
    <source>
        <dbReference type="RuleBase" id="RU363137"/>
    </source>
</evidence>
<dbReference type="GO" id="GO:0006886">
    <property type="term" value="P:intracellular protein transport"/>
    <property type="evidence" value="ECO:0007669"/>
    <property type="project" value="InterPro"/>
</dbReference>
<dbReference type="Pfam" id="PF01086">
    <property type="entry name" value="Clathrin_lg_ch"/>
    <property type="match status" value="1"/>
</dbReference>
<keyword evidence="9" id="KW-1185">Reference proteome</keyword>
<evidence type="ECO:0000313" key="8">
    <source>
        <dbReference type="EMBL" id="KAF4659173.1"/>
    </source>
</evidence>
<comment type="function">
    <text evidence="6">Clathrin is the major protein of the polyhedral coat of coated pits and vesicles.</text>
</comment>
<dbReference type="GO" id="GO:0016192">
    <property type="term" value="P:vesicle-mediated transport"/>
    <property type="evidence" value="ECO:0007669"/>
    <property type="project" value="InterPro"/>
</dbReference>
<name>A0A7J6LJ51_PERCH</name>
<dbReference type="GO" id="GO:0005198">
    <property type="term" value="F:structural molecule activity"/>
    <property type="evidence" value="ECO:0007669"/>
    <property type="project" value="InterPro"/>
</dbReference>
<dbReference type="EMBL" id="JAAPAO010000464">
    <property type="protein sequence ID" value="KAF4659173.1"/>
    <property type="molecule type" value="Genomic_DNA"/>
</dbReference>
<evidence type="ECO:0000256" key="1">
    <source>
        <dbReference type="ARBA" id="ARBA00004180"/>
    </source>
</evidence>
<dbReference type="AlphaFoldDB" id="A0A7J6LJ51"/>
<gene>
    <name evidence="8" type="ORF">FOL47_007702</name>
</gene>
<dbReference type="InterPro" id="IPR000996">
    <property type="entry name" value="Clathrin_L-chain"/>
</dbReference>
<dbReference type="GO" id="GO:0030132">
    <property type="term" value="C:clathrin coat of coated pit"/>
    <property type="evidence" value="ECO:0007669"/>
    <property type="project" value="InterPro"/>
</dbReference>
<evidence type="ECO:0000256" key="2">
    <source>
        <dbReference type="ARBA" id="ARBA00005263"/>
    </source>
</evidence>
<dbReference type="OrthoDB" id="486983at2759"/>
<accession>A0A7J6LJ51</accession>
<dbReference type="GO" id="GO:0030130">
    <property type="term" value="C:clathrin coat of trans-Golgi network vesicle"/>
    <property type="evidence" value="ECO:0007669"/>
    <property type="project" value="InterPro"/>
</dbReference>
<evidence type="ECO:0000256" key="7">
    <source>
        <dbReference type="SAM" id="MobiDB-lite"/>
    </source>
</evidence>
<evidence type="ECO:0000256" key="3">
    <source>
        <dbReference type="ARBA" id="ARBA00023136"/>
    </source>
</evidence>
<feature type="compositionally biased region" description="Basic and acidic residues" evidence="7">
    <location>
        <begin position="52"/>
        <end position="68"/>
    </location>
</feature>